<dbReference type="Proteomes" id="UP000484255">
    <property type="component" value="Unassembled WGS sequence"/>
</dbReference>
<proteinExistence type="predicted"/>
<evidence type="ECO:0000313" key="3">
    <source>
        <dbReference type="EMBL" id="NDY93639.1"/>
    </source>
</evidence>
<gene>
    <name evidence="3" type="ORF">G3A44_20830</name>
</gene>
<evidence type="ECO:0000259" key="2">
    <source>
        <dbReference type="Pfam" id="PF07589"/>
    </source>
</evidence>
<feature type="chain" id="PRO_5028848156" evidence="1">
    <location>
        <begin position="33"/>
        <end position="305"/>
    </location>
</feature>
<comment type="caution">
    <text evidence="3">The sequence shown here is derived from an EMBL/GenBank/DDBJ whole genome shotgun (WGS) entry which is preliminary data.</text>
</comment>
<evidence type="ECO:0000313" key="4">
    <source>
        <dbReference type="Proteomes" id="UP000484255"/>
    </source>
</evidence>
<dbReference type="NCBIfam" id="TIGR02595">
    <property type="entry name" value="PEP_CTERM"/>
    <property type="match status" value="1"/>
</dbReference>
<dbReference type="AlphaFoldDB" id="A0A7C9TLN4"/>
<accession>A0A7C9TLN4</accession>
<organism evidence="3 4">
    <name type="scientific">Ideonella livida</name>
    <dbReference type="NCBI Taxonomy" id="2707176"/>
    <lineage>
        <taxon>Bacteria</taxon>
        <taxon>Pseudomonadati</taxon>
        <taxon>Pseudomonadota</taxon>
        <taxon>Betaproteobacteria</taxon>
        <taxon>Burkholderiales</taxon>
        <taxon>Sphaerotilaceae</taxon>
        <taxon>Ideonella</taxon>
    </lineage>
</organism>
<dbReference type="EMBL" id="JAAGOH010000042">
    <property type="protein sequence ID" value="NDY93639.1"/>
    <property type="molecule type" value="Genomic_DNA"/>
</dbReference>
<name>A0A7C9TLN4_9BURK</name>
<protein>
    <submittedName>
        <fullName evidence="3">PEP-CTERM sorting domain-containing protein</fullName>
    </submittedName>
</protein>
<reference evidence="3 4" key="1">
    <citation type="submission" date="2020-02" db="EMBL/GenBank/DDBJ databases">
        <title>Ideonella bacterium strain TBM-1.</title>
        <authorList>
            <person name="Chen W.-M."/>
        </authorList>
    </citation>
    <scope>NUCLEOTIDE SEQUENCE [LARGE SCALE GENOMIC DNA]</scope>
    <source>
        <strain evidence="3 4">TBM-1</strain>
    </source>
</reference>
<feature type="signal peptide" evidence="1">
    <location>
        <begin position="1"/>
        <end position="32"/>
    </location>
</feature>
<sequence length="305" mass="31319">MKTLSGGRTLAGAAQGAALVLALTGGMGAAQAQTSVVFESTGALSTTASANIRASAAFSFEQHVFSGASQWALRIDVSNQSTGFDARGELITGLFFNINGYRATLGQTAATFDGLASSVRSFESVTSKGKVVGTTWTSYGSQDLGPAVQGGAADGGYQMANLHEQTDRTSNNGSLGAITQDYVISTVAYGLGGLNGGAVNSDDFGLAPTGIDAEVATVSGAEGLKMTFGTNTFWVAVDSPSVFALSQIQNVAFGMGSLPDMFYSAQRTTVDPPVSTVPEPATWALMALGLAGLPWRRARRSRRPG</sequence>
<feature type="domain" description="Ice-binding protein C-terminal" evidence="2">
    <location>
        <begin position="276"/>
        <end position="297"/>
    </location>
</feature>
<dbReference type="InterPro" id="IPR013424">
    <property type="entry name" value="Ice-binding_C"/>
</dbReference>
<dbReference type="Pfam" id="PF07589">
    <property type="entry name" value="PEP-CTERM"/>
    <property type="match status" value="1"/>
</dbReference>
<keyword evidence="4" id="KW-1185">Reference proteome</keyword>
<keyword evidence="1" id="KW-0732">Signal</keyword>
<dbReference type="RefSeq" id="WP_163459670.1">
    <property type="nucleotide sequence ID" value="NZ_JAAGOH010000042.1"/>
</dbReference>
<evidence type="ECO:0000256" key="1">
    <source>
        <dbReference type="SAM" id="SignalP"/>
    </source>
</evidence>